<evidence type="ECO:0000256" key="2">
    <source>
        <dbReference type="ARBA" id="ARBA00012387"/>
    </source>
</evidence>
<dbReference type="PANTHER" id="PTHR46390:SF1">
    <property type="entry name" value="MANNOSE-1-PHOSPHATE GUANYLYLTRANSFERASE"/>
    <property type="match status" value="1"/>
</dbReference>
<keyword evidence="11" id="KW-1185">Reference proteome</keyword>
<comment type="caution">
    <text evidence="10">The sequence shown here is derived from an EMBL/GenBank/DDBJ whole genome shotgun (WGS) entry which is preliminary data.</text>
</comment>
<gene>
    <name evidence="10" type="ORF">NG895_23295</name>
</gene>
<dbReference type="GO" id="GO:0009298">
    <property type="term" value="P:GDP-mannose biosynthetic process"/>
    <property type="evidence" value="ECO:0007669"/>
    <property type="project" value="TreeGrafter"/>
</dbReference>
<feature type="domain" description="MannoseP isomerase/GMP-like beta-helix" evidence="9">
    <location>
        <begin position="300"/>
        <end position="355"/>
    </location>
</feature>
<dbReference type="SUPFAM" id="SSF53448">
    <property type="entry name" value="Nucleotide-diphospho-sugar transferases"/>
    <property type="match status" value="1"/>
</dbReference>
<evidence type="ECO:0000256" key="5">
    <source>
        <dbReference type="ARBA" id="ARBA00022741"/>
    </source>
</evidence>
<dbReference type="SUPFAM" id="SSF159283">
    <property type="entry name" value="Guanosine diphospho-D-mannose pyrophosphorylase/mannose-6-phosphate isomerase linker domain"/>
    <property type="match status" value="1"/>
</dbReference>
<dbReference type="EMBL" id="JAMXLR010000077">
    <property type="protein sequence ID" value="MCO6046835.1"/>
    <property type="molecule type" value="Genomic_DNA"/>
</dbReference>
<evidence type="ECO:0000313" key="11">
    <source>
        <dbReference type="Proteomes" id="UP001155241"/>
    </source>
</evidence>
<dbReference type="EC" id="2.7.7.13" evidence="2"/>
<comment type="catalytic activity">
    <reaction evidence="7">
        <text>alpha-D-mannose 1-phosphate + GTP + H(+) = GDP-alpha-D-mannose + diphosphate</text>
        <dbReference type="Rhea" id="RHEA:15229"/>
        <dbReference type="ChEBI" id="CHEBI:15378"/>
        <dbReference type="ChEBI" id="CHEBI:33019"/>
        <dbReference type="ChEBI" id="CHEBI:37565"/>
        <dbReference type="ChEBI" id="CHEBI:57527"/>
        <dbReference type="ChEBI" id="CHEBI:58409"/>
        <dbReference type="EC" id="2.7.7.13"/>
    </reaction>
</comment>
<feature type="domain" description="Nucleotidyl transferase" evidence="8">
    <location>
        <begin position="4"/>
        <end position="286"/>
    </location>
</feature>
<dbReference type="RefSeq" id="WP_252854946.1">
    <property type="nucleotide sequence ID" value="NZ_JAMXLR010000077.1"/>
</dbReference>
<proteinExistence type="inferred from homology"/>
<dbReference type="CDD" id="cd02509">
    <property type="entry name" value="GDP-M1P_Guanylyltransferase"/>
    <property type="match status" value="1"/>
</dbReference>
<dbReference type="InterPro" id="IPR029044">
    <property type="entry name" value="Nucleotide-diphossugar_trans"/>
</dbReference>
<dbReference type="AlphaFoldDB" id="A0A9X2FD87"/>
<keyword evidence="6" id="KW-0342">GTP-binding</keyword>
<evidence type="ECO:0000259" key="8">
    <source>
        <dbReference type="Pfam" id="PF00483"/>
    </source>
</evidence>
<protein>
    <recommendedName>
        <fullName evidence="2">mannose-1-phosphate guanylyltransferase</fullName>
        <ecNumber evidence="2">2.7.7.13</ecNumber>
    </recommendedName>
</protein>
<evidence type="ECO:0000256" key="1">
    <source>
        <dbReference type="ARBA" id="ARBA00006115"/>
    </source>
</evidence>
<dbReference type="InterPro" id="IPR005835">
    <property type="entry name" value="NTP_transferase_dom"/>
</dbReference>
<organism evidence="10 11">
    <name type="scientific">Aeoliella straminimaris</name>
    <dbReference type="NCBI Taxonomy" id="2954799"/>
    <lineage>
        <taxon>Bacteria</taxon>
        <taxon>Pseudomonadati</taxon>
        <taxon>Planctomycetota</taxon>
        <taxon>Planctomycetia</taxon>
        <taxon>Pirellulales</taxon>
        <taxon>Lacipirellulaceae</taxon>
        <taxon>Aeoliella</taxon>
    </lineage>
</organism>
<dbReference type="InterPro" id="IPR049577">
    <property type="entry name" value="GMPP_N"/>
</dbReference>
<dbReference type="Gene3D" id="3.90.550.10">
    <property type="entry name" value="Spore Coat Polysaccharide Biosynthesis Protein SpsA, Chain A"/>
    <property type="match status" value="1"/>
</dbReference>
<evidence type="ECO:0000256" key="6">
    <source>
        <dbReference type="ARBA" id="ARBA00023134"/>
    </source>
</evidence>
<dbReference type="Pfam" id="PF22640">
    <property type="entry name" value="ManC_GMP_beta-helix"/>
    <property type="match status" value="1"/>
</dbReference>
<dbReference type="GO" id="GO:0005525">
    <property type="term" value="F:GTP binding"/>
    <property type="evidence" value="ECO:0007669"/>
    <property type="project" value="UniProtKB-KW"/>
</dbReference>
<evidence type="ECO:0000259" key="9">
    <source>
        <dbReference type="Pfam" id="PF22640"/>
    </source>
</evidence>
<evidence type="ECO:0000256" key="4">
    <source>
        <dbReference type="ARBA" id="ARBA00022695"/>
    </source>
</evidence>
<keyword evidence="3" id="KW-0808">Transferase</keyword>
<dbReference type="Proteomes" id="UP001155241">
    <property type="component" value="Unassembled WGS sequence"/>
</dbReference>
<sequence length="364" mass="40048">MLHPVIMAGGSGTRFWPASRQMSPKQLLSLVPGGTMIAQTVGRLGDLAPPENCLVVTNARLVEPVREQLPELPPEAVVGEPAKRDTAPCIGLAALLVTKVANDPEAIMAVMPADHVIDPPEAFQDAIRQAVELIEANPSLIVTYGIKPTYPAEIFGYIHRDVPMALSTDESLAPAYHVKGFREKPDAETAAEYLESGEYYWNSGIFVWRASTILDALREHQPQMLDHLEKIADAWGTSEQQEVFEREFTAIEGISIDYAVMEHAEHIVVIEAPFEWDDLGGWQSLSRRLGVDEEGNTIVGRHLGLGTSGSIVRSTDEHLVVTLGLEDCIVVHTPDATLVANKHDEESIRKIVKQLESLGWHEHL</sequence>
<dbReference type="FunFam" id="3.90.550.10:FF:000046">
    <property type="entry name" value="Mannose-1-phosphate guanylyltransferase (GDP)"/>
    <property type="match status" value="1"/>
</dbReference>
<dbReference type="PANTHER" id="PTHR46390">
    <property type="entry name" value="MANNOSE-1-PHOSPHATE GUANYLYLTRANSFERASE"/>
    <property type="match status" value="1"/>
</dbReference>
<keyword evidence="5" id="KW-0547">Nucleotide-binding</keyword>
<dbReference type="InterPro" id="IPR054566">
    <property type="entry name" value="ManC/GMP-like_b-helix"/>
</dbReference>
<dbReference type="GO" id="GO:0004475">
    <property type="term" value="F:mannose-1-phosphate guanylyltransferase (GTP) activity"/>
    <property type="evidence" value="ECO:0007669"/>
    <property type="project" value="UniProtKB-EC"/>
</dbReference>
<evidence type="ECO:0000313" key="10">
    <source>
        <dbReference type="EMBL" id="MCO6046835.1"/>
    </source>
</evidence>
<comment type="similarity">
    <text evidence="1">Belongs to the mannose-6-phosphate isomerase type 2 family.</text>
</comment>
<accession>A0A9X2FD87</accession>
<dbReference type="Pfam" id="PF00483">
    <property type="entry name" value="NTP_transferase"/>
    <property type="match status" value="1"/>
</dbReference>
<evidence type="ECO:0000256" key="3">
    <source>
        <dbReference type="ARBA" id="ARBA00022679"/>
    </source>
</evidence>
<keyword evidence="4" id="KW-0548">Nucleotidyltransferase</keyword>
<reference evidence="10" key="1">
    <citation type="submission" date="2022-06" db="EMBL/GenBank/DDBJ databases">
        <title>Aeoliella straminimaris, a novel planctomycete from sediments.</title>
        <authorList>
            <person name="Vitorino I.R."/>
            <person name="Lage O.M."/>
        </authorList>
    </citation>
    <scope>NUCLEOTIDE SEQUENCE</scope>
    <source>
        <strain evidence="10">ICT_H6.2</strain>
    </source>
</reference>
<name>A0A9X2FD87_9BACT</name>
<evidence type="ECO:0000256" key="7">
    <source>
        <dbReference type="ARBA" id="ARBA00047343"/>
    </source>
</evidence>
<dbReference type="InterPro" id="IPR051161">
    <property type="entry name" value="Mannose-6P_isomerase_type2"/>
</dbReference>